<evidence type="ECO:0000256" key="1">
    <source>
        <dbReference type="ARBA" id="ARBA00022723"/>
    </source>
</evidence>
<dbReference type="Pfam" id="PF13669">
    <property type="entry name" value="Glyoxalase_4"/>
    <property type="match status" value="1"/>
</dbReference>
<dbReference type="GO" id="GO:0046491">
    <property type="term" value="P:L-methylmalonyl-CoA metabolic process"/>
    <property type="evidence" value="ECO:0007669"/>
    <property type="project" value="TreeGrafter"/>
</dbReference>
<dbReference type="PANTHER" id="PTHR43048">
    <property type="entry name" value="METHYLMALONYL-COA EPIMERASE"/>
    <property type="match status" value="1"/>
</dbReference>
<keyword evidence="4" id="KW-1185">Reference proteome</keyword>
<dbReference type="InterPro" id="IPR037523">
    <property type="entry name" value="VOC_core"/>
</dbReference>
<dbReference type="KEGG" id="tsv:DSM104635_03083"/>
<evidence type="ECO:0000313" key="3">
    <source>
        <dbReference type="EMBL" id="QGZ96225.1"/>
    </source>
</evidence>
<dbReference type="GO" id="GO:0004493">
    <property type="term" value="F:methylmalonyl-CoA epimerase activity"/>
    <property type="evidence" value="ECO:0007669"/>
    <property type="project" value="TreeGrafter"/>
</dbReference>
<gene>
    <name evidence="3" type="ORF">DSM104635_03083</name>
</gene>
<evidence type="ECO:0000313" key="4">
    <source>
        <dbReference type="Proteomes" id="UP000431269"/>
    </source>
</evidence>
<dbReference type="AlphaFoldDB" id="A0A6I6MLF4"/>
<dbReference type="Proteomes" id="UP000431269">
    <property type="component" value="Chromosome"/>
</dbReference>
<protein>
    <submittedName>
        <fullName evidence="3">Methylmalonyl-CoA epimerase</fullName>
    </submittedName>
</protein>
<feature type="domain" description="VOC" evidence="2">
    <location>
        <begin position="5"/>
        <end position="139"/>
    </location>
</feature>
<dbReference type="Gene3D" id="3.10.180.10">
    <property type="entry name" value="2,3-Dihydroxybiphenyl 1,2-Dioxygenase, domain 1"/>
    <property type="match status" value="1"/>
</dbReference>
<organism evidence="3 4">
    <name type="scientific">Terricaulis silvestris</name>
    <dbReference type="NCBI Taxonomy" id="2686094"/>
    <lineage>
        <taxon>Bacteria</taxon>
        <taxon>Pseudomonadati</taxon>
        <taxon>Pseudomonadota</taxon>
        <taxon>Alphaproteobacteria</taxon>
        <taxon>Caulobacterales</taxon>
        <taxon>Caulobacteraceae</taxon>
        <taxon>Terricaulis</taxon>
    </lineage>
</organism>
<evidence type="ECO:0000259" key="2">
    <source>
        <dbReference type="PROSITE" id="PS51819"/>
    </source>
</evidence>
<proteinExistence type="predicted"/>
<accession>A0A6I6MLF4</accession>
<dbReference type="InterPro" id="IPR029068">
    <property type="entry name" value="Glyas_Bleomycin-R_OHBP_Dase"/>
</dbReference>
<reference evidence="4" key="1">
    <citation type="submission" date="2019-12" db="EMBL/GenBank/DDBJ databases">
        <title>Complete genome of Terracaulis silvestris 0127_4.</title>
        <authorList>
            <person name="Vieira S."/>
            <person name="Riedel T."/>
            <person name="Sproer C."/>
            <person name="Pascual J."/>
            <person name="Boedeker C."/>
            <person name="Overmann J."/>
        </authorList>
    </citation>
    <scope>NUCLEOTIDE SEQUENCE [LARGE SCALE GENOMIC DNA]</scope>
    <source>
        <strain evidence="4">0127_4</strain>
    </source>
</reference>
<name>A0A6I6MLF4_9CAUL</name>
<dbReference type="EMBL" id="CP047045">
    <property type="protein sequence ID" value="QGZ96225.1"/>
    <property type="molecule type" value="Genomic_DNA"/>
</dbReference>
<dbReference type="PROSITE" id="PS51819">
    <property type="entry name" value="VOC"/>
    <property type="match status" value="1"/>
</dbReference>
<sequence length="141" mass="15577">MVGMRLLHFGFKVHDIERTMQAYNELFGIDWDPVAEFALPRGDNNAQLSRTKVTHGKTGDGVEIELVQYVEGPPVDDMVMGEREGISHVAFLVDDLAAERAKAEAKGIAIVNEGTAPRASWIFLHDHRLGGALVQLVQLNK</sequence>
<dbReference type="InterPro" id="IPR051785">
    <property type="entry name" value="MMCE/EMCE_epimerase"/>
</dbReference>
<keyword evidence="1" id="KW-0479">Metal-binding</keyword>
<dbReference type="SUPFAM" id="SSF54593">
    <property type="entry name" value="Glyoxalase/Bleomycin resistance protein/Dihydroxybiphenyl dioxygenase"/>
    <property type="match status" value="1"/>
</dbReference>
<dbReference type="PANTHER" id="PTHR43048:SF3">
    <property type="entry name" value="METHYLMALONYL-COA EPIMERASE, MITOCHONDRIAL"/>
    <property type="match status" value="1"/>
</dbReference>
<dbReference type="GO" id="GO:0046872">
    <property type="term" value="F:metal ion binding"/>
    <property type="evidence" value="ECO:0007669"/>
    <property type="project" value="UniProtKB-KW"/>
</dbReference>
<dbReference type="RefSeq" id="WP_228445713.1">
    <property type="nucleotide sequence ID" value="NZ_CP047045.1"/>
</dbReference>